<feature type="binding site" evidence="8">
    <location>
        <begin position="14"/>
        <end position="22"/>
    </location>
    <ligand>
        <name>ATP</name>
        <dbReference type="ChEBI" id="CHEBI:30616"/>
    </ligand>
</feature>
<dbReference type="GO" id="GO:0006220">
    <property type="term" value="P:pyrimidine nucleotide metabolic process"/>
    <property type="evidence" value="ECO:0007669"/>
    <property type="project" value="UniProtKB-UniRule"/>
</dbReference>
<dbReference type="OrthoDB" id="9807434at2"/>
<dbReference type="RefSeq" id="WP_045808868.1">
    <property type="nucleotide sequence ID" value="NZ_LANX01000001.1"/>
</dbReference>
<evidence type="ECO:0000256" key="8">
    <source>
        <dbReference type="HAMAP-Rule" id="MF_00238"/>
    </source>
</evidence>
<keyword evidence="11" id="KW-1185">Reference proteome</keyword>
<dbReference type="InterPro" id="IPR027417">
    <property type="entry name" value="P-loop_NTPase"/>
</dbReference>
<dbReference type="InterPro" id="IPR003136">
    <property type="entry name" value="Cytidylate_kin"/>
</dbReference>
<evidence type="ECO:0000256" key="2">
    <source>
        <dbReference type="ARBA" id="ARBA00022679"/>
    </source>
</evidence>
<name>A0A0F3NLZ5_9RICK</name>
<dbReference type="CDD" id="cd02020">
    <property type="entry name" value="CMPK"/>
    <property type="match status" value="1"/>
</dbReference>
<dbReference type="GO" id="GO:0005524">
    <property type="term" value="F:ATP binding"/>
    <property type="evidence" value="ECO:0007669"/>
    <property type="project" value="UniProtKB-UniRule"/>
</dbReference>
<dbReference type="SUPFAM" id="SSF52540">
    <property type="entry name" value="P-loop containing nucleoside triphosphate hydrolases"/>
    <property type="match status" value="1"/>
</dbReference>
<keyword evidence="3 8" id="KW-0547">Nucleotide-binding</keyword>
<dbReference type="GO" id="GO:0036431">
    <property type="term" value="F:dCMP kinase activity"/>
    <property type="evidence" value="ECO:0007669"/>
    <property type="project" value="InterPro"/>
</dbReference>
<reference evidence="10 11" key="1">
    <citation type="submission" date="2015-02" db="EMBL/GenBank/DDBJ databases">
        <title>Genome Sequencing of Rickettsiales.</title>
        <authorList>
            <person name="Daugherty S.C."/>
            <person name="Su Q."/>
            <person name="Abolude K."/>
            <person name="Beier-Sexton M."/>
            <person name="Carlyon J.A."/>
            <person name="Carter R."/>
            <person name="Day N.P."/>
            <person name="Dumler S.J."/>
            <person name="Dyachenko V."/>
            <person name="Godinez A."/>
            <person name="Kurtti T.J."/>
            <person name="Lichay M."/>
            <person name="Mullins K.E."/>
            <person name="Ott S."/>
            <person name="Pappas-Brown V."/>
            <person name="Paris D.H."/>
            <person name="Patel P."/>
            <person name="Richards A.L."/>
            <person name="Sadzewicz L."/>
            <person name="Sears K."/>
            <person name="Seidman D."/>
            <person name="Sengamalay N."/>
            <person name="Stenos J."/>
            <person name="Tallon L.J."/>
            <person name="Vincent G."/>
            <person name="Fraser C.M."/>
            <person name="Munderloh U."/>
            <person name="Dunning-Hotopp J.C."/>
        </authorList>
    </citation>
    <scope>NUCLEOTIDE SEQUENCE [LARGE SCALE GENOMIC DNA]</scope>
    <source>
        <strain evidence="10 11">RAC413</strain>
    </source>
</reference>
<gene>
    <name evidence="8 10" type="primary">cmk</name>
    <name evidence="10" type="ORF">NLO413_0444</name>
</gene>
<accession>A0A0F3NLZ5</accession>
<keyword evidence="2 8" id="KW-0808">Transferase</keyword>
<comment type="similarity">
    <text evidence="1 8">Belongs to the cytidylate kinase family. Type 1 subfamily.</text>
</comment>
<evidence type="ECO:0000313" key="10">
    <source>
        <dbReference type="EMBL" id="KJV69068.1"/>
    </source>
</evidence>
<dbReference type="PATRIC" id="fig|1359163.3.peg.431"/>
<feature type="domain" description="Cytidylate kinase" evidence="9">
    <location>
        <begin position="10"/>
        <end position="214"/>
    </location>
</feature>
<evidence type="ECO:0000313" key="11">
    <source>
        <dbReference type="Proteomes" id="UP000033562"/>
    </source>
</evidence>
<evidence type="ECO:0000256" key="7">
    <source>
        <dbReference type="ARBA" id="ARBA00048478"/>
    </source>
</evidence>
<keyword evidence="4 8" id="KW-0418">Kinase</keyword>
<comment type="subcellular location">
    <subcellularLocation>
        <location evidence="8">Cytoplasm</location>
    </subcellularLocation>
</comment>
<evidence type="ECO:0000256" key="6">
    <source>
        <dbReference type="ARBA" id="ARBA00047615"/>
    </source>
</evidence>
<protein>
    <recommendedName>
        <fullName evidence="8">Cytidylate kinase</fullName>
        <shortName evidence="8">CK</shortName>
        <ecNumber evidence="8">2.7.4.25</ecNumber>
    </recommendedName>
    <alternativeName>
        <fullName evidence="8">Cytidine monophosphate kinase</fullName>
        <shortName evidence="8">CMP kinase</shortName>
    </alternativeName>
</protein>
<evidence type="ECO:0000256" key="4">
    <source>
        <dbReference type="ARBA" id="ARBA00022777"/>
    </source>
</evidence>
<dbReference type="NCBIfam" id="TIGR00017">
    <property type="entry name" value="cmk"/>
    <property type="match status" value="1"/>
</dbReference>
<dbReference type="STRING" id="1359163.NLO413_0444"/>
<dbReference type="GO" id="GO:0036430">
    <property type="term" value="F:CMP kinase activity"/>
    <property type="evidence" value="ECO:0007669"/>
    <property type="project" value="RHEA"/>
</dbReference>
<sequence length="217" mass="24789">MFKNRNNFIITIDGPSSSGKGSLAREIAKFFNFKYLDTGKLYRIIATKFINNNLHITPNLSIDLNTKQKIFTLLEDNNNSSHYNNEHIGKIASILATNKIIRSALLPIQREFAYSSSNGAVLDGRDTSSVICPDANVKIFITAYASIRAKRRFKELQSSTKEMYKSVLHHLLQRDIRDYHRSIAPLKCVENALYLNTSHMSKELVFLETIKKIKTFL</sequence>
<dbReference type="EMBL" id="LANX01000001">
    <property type="protein sequence ID" value="KJV69068.1"/>
    <property type="molecule type" value="Genomic_DNA"/>
</dbReference>
<evidence type="ECO:0000256" key="3">
    <source>
        <dbReference type="ARBA" id="ARBA00022741"/>
    </source>
</evidence>
<organism evidence="10 11">
    <name type="scientific">Candidatus Neoehrlichia procyonis str. RAC413</name>
    <dbReference type="NCBI Taxonomy" id="1359163"/>
    <lineage>
        <taxon>Bacteria</taxon>
        <taxon>Pseudomonadati</taxon>
        <taxon>Pseudomonadota</taxon>
        <taxon>Alphaproteobacteria</taxon>
        <taxon>Rickettsiales</taxon>
        <taxon>Anaplasmataceae</taxon>
        <taxon>Candidatus Neoehrlichia</taxon>
    </lineage>
</organism>
<dbReference type="HAMAP" id="MF_00238">
    <property type="entry name" value="Cytidyl_kinase_type1"/>
    <property type="match status" value="1"/>
</dbReference>
<keyword evidence="8" id="KW-0963">Cytoplasm</keyword>
<dbReference type="InterPro" id="IPR011994">
    <property type="entry name" value="Cytidylate_kinase_dom"/>
</dbReference>
<keyword evidence="5 8" id="KW-0067">ATP-binding</keyword>
<dbReference type="GO" id="GO:0005737">
    <property type="term" value="C:cytoplasm"/>
    <property type="evidence" value="ECO:0007669"/>
    <property type="project" value="UniProtKB-SubCell"/>
</dbReference>
<dbReference type="Proteomes" id="UP000033562">
    <property type="component" value="Unassembled WGS sequence"/>
</dbReference>
<evidence type="ECO:0000256" key="1">
    <source>
        <dbReference type="ARBA" id="ARBA00009427"/>
    </source>
</evidence>
<proteinExistence type="inferred from homology"/>
<dbReference type="Pfam" id="PF02224">
    <property type="entry name" value="Cytidylate_kin"/>
    <property type="match status" value="1"/>
</dbReference>
<comment type="catalytic activity">
    <reaction evidence="6 8">
        <text>dCMP + ATP = dCDP + ADP</text>
        <dbReference type="Rhea" id="RHEA:25094"/>
        <dbReference type="ChEBI" id="CHEBI:30616"/>
        <dbReference type="ChEBI" id="CHEBI:57566"/>
        <dbReference type="ChEBI" id="CHEBI:58593"/>
        <dbReference type="ChEBI" id="CHEBI:456216"/>
        <dbReference type="EC" id="2.7.4.25"/>
    </reaction>
</comment>
<dbReference type="AlphaFoldDB" id="A0A0F3NLZ5"/>
<dbReference type="Gene3D" id="3.40.50.300">
    <property type="entry name" value="P-loop containing nucleotide triphosphate hydrolases"/>
    <property type="match status" value="1"/>
</dbReference>
<evidence type="ECO:0000259" key="9">
    <source>
        <dbReference type="Pfam" id="PF02224"/>
    </source>
</evidence>
<dbReference type="EC" id="2.7.4.25" evidence="8"/>
<evidence type="ECO:0000256" key="5">
    <source>
        <dbReference type="ARBA" id="ARBA00022840"/>
    </source>
</evidence>
<comment type="catalytic activity">
    <reaction evidence="7 8">
        <text>CMP + ATP = CDP + ADP</text>
        <dbReference type="Rhea" id="RHEA:11600"/>
        <dbReference type="ChEBI" id="CHEBI:30616"/>
        <dbReference type="ChEBI" id="CHEBI:58069"/>
        <dbReference type="ChEBI" id="CHEBI:60377"/>
        <dbReference type="ChEBI" id="CHEBI:456216"/>
        <dbReference type="EC" id="2.7.4.25"/>
    </reaction>
</comment>
<comment type="caution">
    <text evidence="10">The sequence shown here is derived from an EMBL/GenBank/DDBJ whole genome shotgun (WGS) entry which is preliminary data.</text>
</comment>